<dbReference type="Proteomes" id="UP000769617">
    <property type="component" value="Unassembled WGS sequence"/>
</dbReference>
<gene>
    <name evidence="1" type="ORF">KPL81_15090</name>
</gene>
<keyword evidence="2" id="KW-1185">Reference proteome</keyword>
<proteinExistence type="predicted"/>
<dbReference type="RefSeq" id="WP_219792875.1">
    <property type="nucleotide sequence ID" value="NZ_JAHYCA010000005.1"/>
</dbReference>
<dbReference type="PANTHER" id="PTHR36849">
    <property type="entry name" value="CYTOPLASMIC PROTEIN-RELATED"/>
    <property type="match status" value="1"/>
</dbReference>
<evidence type="ECO:0000313" key="1">
    <source>
        <dbReference type="EMBL" id="MBW6392477.1"/>
    </source>
</evidence>
<protein>
    <submittedName>
        <fullName evidence="1">DUF488 family protein</fullName>
    </submittedName>
</protein>
<dbReference type="PANTHER" id="PTHR36849:SF1">
    <property type="entry name" value="CYTOPLASMIC PROTEIN"/>
    <property type="match status" value="1"/>
</dbReference>
<dbReference type="InterPro" id="IPR052552">
    <property type="entry name" value="YeaO-like"/>
</dbReference>
<name>A0ABS6ZSP3_9GAMM</name>
<dbReference type="EMBL" id="JAHYCA010000005">
    <property type="protein sequence ID" value="MBW6392477.1"/>
    <property type="molecule type" value="Genomic_DNA"/>
</dbReference>
<evidence type="ECO:0000313" key="2">
    <source>
        <dbReference type="Proteomes" id="UP000769617"/>
    </source>
</evidence>
<organism evidence="1 2">
    <name type="scientific">Billgrantia antri</name>
    <dbReference type="NCBI Taxonomy" id="2846777"/>
    <lineage>
        <taxon>Bacteria</taxon>
        <taxon>Pseudomonadati</taxon>
        <taxon>Pseudomonadota</taxon>
        <taxon>Gammaproteobacteria</taxon>
        <taxon>Oceanospirillales</taxon>
        <taxon>Halomonadaceae</taxon>
        <taxon>Billgrantia</taxon>
    </lineage>
</organism>
<reference evidence="1 2" key="1">
    <citation type="submission" date="2021-07" db="EMBL/GenBank/DDBJ databases">
        <authorList>
            <person name="So Y."/>
        </authorList>
    </citation>
    <scope>NUCLEOTIDE SEQUENCE [LARGE SCALE GENOMIC DNA]</scope>
    <source>
        <strain evidence="1 2">Y3S6</strain>
    </source>
</reference>
<dbReference type="Pfam" id="PF22752">
    <property type="entry name" value="DUF488-N3i"/>
    <property type="match status" value="1"/>
</dbReference>
<comment type="caution">
    <text evidence="1">The sequence shown here is derived from an EMBL/GenBank/DDBJ whole genome shotgun (WGS) entry which is preliminary data.</text>
</comment>
<sequence length="117" mass="13786">MSITLKRAYEAPSSRDGYRVLVDRLWPRGVSKEDARIDAWPKEAAPSDELRKAYHDGKLGWGEFRRRYLAELKSQRDTLRELAERARKGNITLVFSSKDERYNNAVVLKQYLRMLRQ</sequence>
<accession>A0ABS6ZSP3</accession>